<dbReference type="EMBL" id="RSFE01000003">
    <property type="protein sequence ID" value="RWU11668.1"/>
    <property type="molecule type" value="Genomic_DNA"/>
</dbReference>
<dbReference type="GO" id="GO:0043190">
    <property type="term" value="C:ATP-binding cassette (ABC) transporter complex"/>
    <property type="evidence" value="ECO:0007669"/>
    <property type="project" value="InterPro"/>
</dbReference>
<dbReference type="Proteomes" id="UP000288789">
    <property type="component" value="Unassembled WGS sequence"/>
</dbReference>
<keyword evidence="1" id="KW-0997">Cell inner membrane</keyword>
<keyword evidence="1" id="KW-1003">Cell membrane</keyword>
<feature type="transmembrane region" description="Helical" evidence="1">
    <location>
        <begin position="168"/>
        <end position="191"/>
    </location>
</feature>
<comment type="subcellular location">
    <subcellularLocation>
        <location evidence="1">Cell inner membrane</location>
        <topology evidence="1">Multi-pass membrane protein</topology>
    </subcellularLocation>
</comment>
<organism evidence="2 3">
    <name type="scientific">Pseudidiomarina gelatinasegens</name>
    <dbReference type="NCBI Taxonomy" id="2487740"/>
    <lineage>
        <taxon>Bacteria</taxon>
        <taxon>Pseudomonadati</taxon>
        <taxon>Pseudomonadota</taxon>
        <taxon>Gammaproteobacteria</taxon>
        <taxon>Alteromonadales</taxon>
        <taxon>Idiomarinaceae</taxon>
        <taxon>Pseudidiomarina</taxon>
    </lineage>
</organism>
<dbReference type="NCBIfam" id="TIGR00056">
    <property type="entry name" value="MlaE family lipid ABC transporter permease subunit"/>
    <property type="match status" value="1"/>
</dbReference>
<feature type="transmembrane region" description="Helical" evidence="1">
    <location>
        <begin position="128"/>
        <end position="147"/>
    </location>
</feature>
<dbReference type="AlphaFoldDB" id="A0A451GEX8"/>
<dbReference type="InterPro" id="IPR003453">
    <property type="entry name" value="ABC_MlaE_roteobac"/>
</dbReference>
<feature type="transmembrane region" description="Helical" evidence="1">
    <location>
        <begin position="309"/>
        <end position="330"/>
    </location>
</feature>
<dbReference type="OrthoDB" id="9810518at2"/>
<reference evidence="2 3" key="1">
    <citation type="submission" date="2018-12" db="EMBL/GenBank/DDBJ databases">
        <authorList>
            <person name="Li A."/>
            <person name="Zhang M."/>
            <person name="Zhu H."/>
        </authorList>
    </citation>
    <scope>NUCLEOTIDE SEQUENCE [LARGE SCALE GENOMIC DNA]</scope>
    <source>
        <strain evidence="2 3">R04H25</strain>
    </source>
</reference>
<feature type="transmembrane region" description="Helical" evidence="1">
    <location>
        <begin position="203"/>
        <end position="223"/>
    </location>
</feature>
<sequence>MSRAGFIHYDNTEKLLQVGGEWTLEHYIALNRAIQQLPPAPETTRLDCSNLGKVDFNTASLLADYLGSPQLDKLLPHAQGLTTDQRDIFASAVQATQTTELYTAKPSFSAVGLIAQLGQNVSNQVHQLVLLLNFIGDLVLTCVAVLVRPSRWRVTAWFYHMQQAGLAAIPIVSLMAFLVGAVVAFLGATVLTEFGATVYAVDLVAFGFMRELGVLLAAILLAGRTASSFTAQIGAMKVNEELDAMRVEQLDPIELLVVPRLLALLVMLPLLGFVSILAGLAGGAAVAVGSLDISWNQYLSILNEVPVRHFWVGMSKAPFFAVVIATIGCLEGFKVANSARSIGQHTTSSVVQALFAVILLDAIAALFFMEMNW</sequence>
<evidence type="ECO:0000313" key="3">
    <source>
        <dbReference type="Proteomes" id="UP000288789"/>
    </source>
</evidence>
<dbReference type="RefSeq" id="WP_128351957.1">
    <property type="nucleotide sequence ID" value="NZ_RSFE01000003.1"/>
</dbReference>
<keyword evidence="1" id="KW-1133">Transmembrane helix</keyword>
<feature type="transmembrane region" description="Helical" evidence="1">
    <location>
        <begin position="261"/>
        <end position="289"/>
    </location>
</feature>
<name>A0A451GEX8_9GAMM</name>
<feature type="transmembrane region" description="Helical" evidence="1">
    <location>
        <begin position="350"/>
        <end position="369"/>
    </location>
</feature>
<dbReference type="PANTHER" id="PTHR30188:SF3">
    <property type="entry name" value="ABC TRANSPORTER PERMEASE"/>
    <property type="match status" value="1"/>
</dbReference>
<comment type="similarity">
    <text evidence="1">Belongs to the MlaE permease family.</text>
</comment>
<dbReference type="PANTHER" id="PTHR30188">
    <property type="entry name" value="ABC TRANSPORTER PERMEASE PROTEIN-RELATED"/>
    <property type="match status" value="1"/>
</dbReference>
<keyword evidence="1" id="KW-0812">Transmembrane</keyword>
<dbReference type="Pfam" id="PF02405">
    <property type="entry name" value="MlaE"/>
    <property type="match status" value="1"/>
</dbReference>
<keyword evidence="1" id="KW-0472">Membrane</keyword>
<dbReference type="GO" id="GO:0005548">
    <property type="term" value="F:phospholipid transporter activity"/>
    <property type="evidence" value="ECO:0007669"/>
    <property type="project" value="TreeGrafter"/>
</dbReference>
<accession>A0A451GEX8</accession>
<gene>
    <name evidence="2" type="ORF">EGC76_05240</name>
</gene>
<protein>
    <submittedName>
        <fullName evidence="2">ABC transporter permease</fullName>
    </submittedName>
</protein>
<proteinExistence type="inferred from homology"/>
<evidence type="ECO:0000256" key="1">
    <source>
        <dbReference type="RuleBase" id="RU362044"/>
    </source>
</evidence>
<dbReference type="InterPro" id="IPR030802">
    <property type="entry name" value="Permease_MalE"/>
</dbReference>
<comment type="caution">
    <text evidence="2">The sequence shown here is derived from an EMBL/GenBank/DDBJ whole genome shotgun (WGS) entry which is preliminary data.</text>
</comment>
<keyword evidence="3" id="KW-1185">Reference proteome</keyword>
<evidence type="ECO:0000313" key="2">
    <source>
        <dbReference type="EMBL" id="RWU11668.1"/>
    </source>
</evidence>